<keyword evidence="2 10" id="KW-0132">Cell division</keyword>
<evidence type="ECO:0000256" key="8">
    <source>
        <dbReference type="ARBA" id="ARBA00023306"/>
    </source>
</evidence>
<evidence type="ECO:0000256" key="6">
    <source>
        <dbReference type="ARBA" id="ARBA00022984"/>
    </source>
</evidence>
<evidence type="ECO:0000313" key="13">
    <source>
        <dbReference type="EMBL" id="AVD70310.1"/>
    </source>
</evidence>
<evidence type="ECO:0000256" key="4">
    <source>
        <dbReference type="ARBA" id="ARBA00022679"/>
    </source>
</evidence>
<dbReference type="InterPro" id="IPR007235">
    <property type="entry name" value="Glyco_trans_28_C"/>
</dbReference>
<dbReference type="HAMAP" id="MF_00033">
    <property type="entry name" value="MurG"/>
    <property type="match status" value="1"/>
</dbReference>
<dbReference type="Proteomes" id="UP000239867">
    <property type="component" value="Chromosome"/>
</dbReference>
<dbReference type="GO" id="GO:0051301">
    <property type="term" value="P:cell division"/>
    <property type="evidence" value="ECO:0007669"/>
    <property type="project" value="UniProtKB-KW"/>
</dbReference>
<evidence type="ECO:0000259" key="12">
    <source>
        <dbReference type="Pfam" id="PF04101"/>
    </source>
</evidence>
<dbReference type="InterPro" id="IPR004276">
    <property type="entry name" value="GlycoTrans_28_N"/>
</dbReference>
<sequence>MRAAIAGGGTGGHLFPGIALANALKHREPGSEILFIGTSRLLDQQALQGQGFQLAALASGALKGRGLGARLRALCSQPRAIWQARRLLRQFRPDLVFGVGGYVTGPVLVAAKTLGVPTAIHEQNSVPGLANRLAGHFVDRICISLPCRPAFPAGKTVQTGNPVRAEIVAAARSGRRVRSAGEPLHLLVLGGSQGAHAVNELLLAALMLLHRQGLGIRVQHQSGQADAERLRAGYAAAGIEAQVTPFIMDMAAAYAAADLAVSRAGATTLAELALMGLPAILVPYPYAADDHQAINAAYYADGHAALVFREHELSPERLAACLQDFVADRGRLYEMGRAMRALARPDAAERLVDECLLLAAKGH</sequence>
<feature type="binding site" evidence="10">
    <location>
        <position position="247"/>
    </location>
    <ligand>
        <name>UDP-N-acetyl-alpha-D-glucosamine</name>
        <dbReference type="ChEBI" id="CHEBI:57705"/>
    </ligand>
</feature>
<name>A0A2L1GKW1_9BACT</name>
<keyword evidence="4 10" id="KW-0808">Transferase</keyword>
<dbReference type="EMBL" id="CP021255">
    <property type="protein sequence ID" value="AVD70310.1"/>
    <property type="molecule type" value="Genomic_DNA"/>
</dbReference>
<keyword evidence="8 10" id="KW-0131">Cell cycle</keyword>
<keyword evidence="3 10" id="KW-0328">Glycosyltransferase</keyword>
<accession>A0A2L1GKW1</accession>
<gene>
    <name evidence="10" type="primary">murG</name>
    <name evidence="13" type="ORF">CAY53_01420</name>
</gene>
<evidence type="ECO:0000256" key="7">
    <source>
        <dbReference type="ARBA" id="ARBA00023136"/>
    </source>
</evidence>
<proteinExistence type="inferred from homology"/>
<comment type="catalytic activity">
    <reaction evidence="10">
        <text>di-trans,octa-cis-undecaprenyl diphospho-N-acetyl-alpha-D-muramoyl-L-alanyl-D-glutamyl-meso-2,6-diaminopimeloyl-D-alanyl-D-alanine + UDP-N-acetyl-alpha-D-glucosamine = di-trans,octa-cis-undecaprenyl diphospho-[N-acetyl-alpha-D-glucosaminyl-(1-&gt;4)]-N-acetyl-alpha-D-muramoyl-L-alanyl-D-glutamyl-meso-2,6-diaminopimeloyl-D-alanyl-D-alanine + UDP + H(+)</text>
        <dbReference type="Rhea" id="RHEA:31227"/>
        <dbReference type="ChEBI" id="CHEBI:15378"/>
        <dbReference type="ChEBI" id="CHEBI:57705"/>
        <dbReference type="ChEBI" id="CHEBI:58223"/>
        <dbReference type="ChEBI" id="CHEBI:61387"/>
        <dbReference type="ChEBI" id="CHEBI:61388"/>
        <dbReference type="EC" id="2.4.1.227"/>
    </reaction>
</comment>
<evidence type="ECO:0000256" key="10">
    <source>
        <dbReference type="HAMAP-Rule" id="MF_00033"/>
    </source>
</evidence>
<feature type="domain" description="Glycosyltransferase family 28 N-terminal" evidence="11">
    <location>
        <begin position="4"/>
        <end position="142"/>
    </location>
</feature>
<dbReference type="GO" id="GO:0009252">
    <property type="term" value="P:peptidoglycan biosynthetic process"/>
    <property type="evidence" value="ECO:0007669"/>
    <property type="project" value="UniProtKB-UniRule"/>
</dbReference>
<evidence type="ECO:0000256" key="2">
    <source>
        <dbReference type="ARBA" id="ARBA00022618"/>
    </source>
</evidence>
<dbReference type="AlphaFoldDB" id="A0A2L1GKW1"/>
<organism evidence="13 14">
    <name type="scientific">Desulfobulbus oralis</name>
    <dbReference type="NCBI Taxonomy" id="1986146"/>
    <lineage>
        <taxon>Bacteria</taxon>
        <taxon>Pseudomonadati</taxon>
        <taxon>Thermodesulfobacteriota</taxon>
        <taxon>Desulfobulbia</taxon>
        <taxon>Desulfobulbales</taxon>
        <taxon>Desulfobulbaceae</taxon>
        <taxon>Desulfobulbus</taxon>
    </lineage>
</organism>
<dbReference type="EC" id="2.4.1.227" evidence="10"/>
<comment type="similarity">
    <text evidence="10">Belongs to the glycosyltransferase 28 family. MurG subfamily.</text>
</comment>
<keyword evidence="1 10" id="KW-1003">Cell membrane</keyword>
<evidence type="ECO:0000256" key="1">
    <source>
        <dbReference type="ARBA" id="ARBA00022475"/>
    </source>
</evidence>
<dbReference type="PANTHER" id="PTHR21015:SF22">
    <property type="entry name" value="GLYCOSYLTRANSFERASE"/>
    <property type="match status" value="1"/>
</dbReference>
<keyword evidence="14" id="KW-1185">Reference proteome</keyword>
<feature type="binding site" evidence="10">
    <location>
        <position position="164"/>
    </location>
    <ligand>
        <name>UDP-N-acetyl-alpha-D-glucosamine</name>
        <dbReference type="ChEBI" id="CHEBI:57705"/>
    </ligand>
</feature>
<feature type="binding site" evidence="10">
    <location>
        <begin position="10"/>
        <end position="12"/>
    </location>
    <ligand>
        <name>UDP-N-acetyl-alpha-D-glucosamine</name>
        <dbReference type="ChEBI" id="CHEBI:57705"/>
    </ligand>
</feature>
<dbReference type="CDD" id="cd03785">
    <property type="entry name" value="GT28_MurG"/>
    <property type="match status" value="1"/>
</dbReference>
<reference evidence="13" key="2">
    <citation type="journal article" date="2018" name="MBio">
        <title>Insights into the evolution of host association through the isolation and characterization of a novel human periodontal pathobiont, Desulfobulbus oralis.</title>
        <authorList>
            <person name="Cross K.L."/>
            <person name="Chirania P."/>
            <person name="Xiong W."/>
            <person name="Beall C.J."/>
            <person name="Elkins J.G."/>
            <person name="Giannone R.J."/>
            <person name="Griffen A.L."/>
            <person name="Guss A.M."/>
            <person name="Hettich R.L."/>
            <person name="Joshi S.S."/>
            <person name="Mokrzan E.M."/>
            <person name="Martin R.K."/>
            <person name="Zhulin I.B."/>
            <person name="Leys E.J."/>
            <person name="Podar M."/>
        </authorList>
    </citation>
    <scope>NUCLEOTIDE SEQUENCE [LARGE SCALE GENOMIC DNA]</scope>
    <source>
        <strain evidence="13">ORNL</strain>
    </source>
</reference>
<dbReference type="InterPro" id="IPR006009">
    <property type="entry name" value="GlcNAc_MurG"/>
</dbReference>
<dbReference type="KEGG" id="deo:CAY53_01420"/>
<dbReference type="Pfam" id="PF04101">
    <property type="entry name" value="Glyco_tran_28_C"/>
    <property type="match status" value="1"/>
</dbReference>
<dbReference type="SUPFAM" id="SSF53756">
    <property type="entry name" value="UDP-Glycosyltransferase/glycogen phosphorylase"/>
    <property type="match status" value="1"/>
</dbReference>
<dbReference type="GO" id="GO:0071555">
    <property type="term" value="P:cell wall organization"/>
    <property type="evidence" value="ECO:0007669"/>
    <property type="project" value="UniProtKB-KW"/>
</dbReference>
<dbReference type="GO" id="GO:0005975">
    <property type="term" value="P:carbohydrate metabolic process"/>
    <property type="evidence" value="ECO:0007669"/>
    <property type="project" value="InterPro"/>
</dbReference>
<dbReference type="Gene3D" id="3.40.50.2000">
    <property type="entry name" value="Glycogen Phosphorylase B"/>
    <property type="match status" value="2"/>
</dbReference>
<dbReference type="GO" id="GO:0050511">
    <property type="term" value="F:undecaprenyldiphospho-muramoylpentapeptide beta-N-acetylglucosaminyltransferase activity"/>
    <property type="evidence" value="ECO:0007669"/>
    <property type="project" value="UniProtKB-UniRule"/>
</dbReference>
<comment type="caution">
    <text evidence="10">Lacks conserved residue(s) required for the propagation of feature annotation.</text>
</comment>
<dbReference type="GO" id="GO:0005886">
    <property type="term" value="C:plasma membrane"/>
    <property type="evidence" value="ECO:0007669"/>
    <property type="project" value="UniProtKB-SubCell"/>
</dbReference>
<protein>
    <recommendedName>
        <fullName evidence="10">UDP-N-acetylglucosamine--N-acetylmuramyl-(pentapeptide) pyrophosphoryl-undecaprenol N-acetylglucosamine transferase</fullName>
        <ecNumber evidence="10">2.4.1.227</ecNumber>
    </recommendedName>
    <alternativeName>
        <fullName evidence="10">Undecaprenyl-PP-MurNAc-pentapeptide-UDPGlcNAc GlcNAc transferase</fullName>
    </alternativeName>
</protein>
<evidence type="ECO:0000313" key="14">
    <source>
        <dbReference type="Proteomes" id="UP000239867"/>
    </source>
</evidence>
<feature type="binding site" evidence="10">
    <location>
        <position position="124"/>
    </location>
    <ligand>
        <name>UDP-N-acetyl-alpha-D-glucosamine</name>
        <dbReference type="ChEBI" id="CHEBI:57705"/>
    </ligand>
</feature>
<dbReference type="GO" id="GO:0051991">
    <property type="term" value="F:UDP-N-acetyl-D-glucosamine:N-acetylmuramoyl-L-alanyl-D-glutamyl-meso-2,6-diaminopimelyl-D-alanyl-D-alanine-diphosphoundecaprenol 4-beta-N-acetylglucosaminlytransferase activity"/>
    <property type="evidence" value="ECO:0007669"/>
    <property type="project" value="RHEA"/>
</dbReference>
<reference evidence="13" key="1">
    <citation type="submission" date="2017-05" db="EMBL/GenBank/DDBJ databases">
        <authorList>
            <person name="Song R."/>
            <person name="Chenine A.L."/>
            <person name="Ruprecht R.M."/>
        </authorList>
    </citation>
    <scope>NUCLEOTIDE SEQUENCE</scope>
    <source>
        <strain evidence="13">ORNL</strain>
    </source>
</reference>
<evidence type="ECO:0000256" key="3">
    <source>
        <dbReference type="ARBA" id="ARBA00022676"/>
    </source>
</evidence>
<evidence type="ECO:0000256" key="5">
    <source>
        <dbReference type="ARBA" id="ARBA00022960"/>
    </source>
</evidence>
<keyword evidence="6 10" id="KW-0573">Peptidoglycan synthesis</keyword>
<comment type="subcellular location">
    <subcellularLocation>
        <location evidence="10">Cell membrane</location>
        <topology evidence="10">Peripheral membrane protein</topology>
        <orientation evidence="10">Cytoplasmic side</orientation>
    </subcellularLocation>
</comment>
<evidence type="ECO:0000259" key="11">
    <source>
        <dbReference type="Pfam" id="PF03033"/>
    </source>
</evidence>
<keyword evidence="7 10" id="KW-0472">Membrane</keyword>
<comment type="pathway">
    <text evidence="10">Cell wall biogenesis; peptidoglycan biosynthesis.</text>
</comment>
<dbReference type="OrthoDB" id="9808936at2"/>
<feature type="domain" description="Glycosyl transferase family 28 C-terminal" evidence="12">
    <location>
        <begin position="186"/>
        <end position="351"/>
    </location>
</feature>
<dbReference type="RefSeq" id="WP_104935629.1">
    <property type="nucleotide sequence ID" value="NZ_CP021255.1"/>
</dbReference>
<keyword evidence="9 10" id="KW-0961">Cell wall biogenesis/degradation</keyword>
<dbReference type="NCBIfam" id="TIGR01133">
    <property type="entry name" value="murG"/>
    <property type="match status" value="1"/>
</dbReference>
<dbReference type="UniPathway" id="UPA00219"/>
<feature type="binding site" evidence="10">
    <location>
        <position position="192"/>
    </location>
    <ligand>
        <name>UDP-N-acetyl-alpha-D-glucosamine</name>
        <dbReference type="ChEBI" id="CHEBI:57705"/>
    </ligand>
</feature>
<dbReference type="Pfam" id="PF03033">
    <property type="entry name" value="Glyco_transf_28"/>
    <property type="match status" value="1"/>
</dbReference>
<feature type="binding site" evidence="10">
    <location>
        <position position="292"/>
    </location>
    <ligand>
        <name>UDP-N-acetyl-alpha-D-glucosamine</name>
        <dbReference type="ChEBI" id="CHEBI:57705"/>
    </ligand>
</feature>
<dbReference type="GO" id="GO:0008360">
    <property type="term" value="P:regulation of cell shape"/>
    <property type="evidence" value="ECO:0007669"/>
    <property type="project" value="UniProtKB-KW"/>
</dbReference>
<comment type="function">
    <text evidence="10">Cell wall formation. Catalyzes the transfer of a GlcNAc subunit on undecaprenyl-pyrophosphoryl-MurNAc-pentapeptide (lipid intermediate I) to form undecaprenyl-pyrophosphoryl-MurNAc-(pentapeptide)GlcNAc (lipid intermediate II).</text>
</comment>
<keyword evidence="5 10" id="KW-0133">Cell shape</keyword>
<dbReference type="PANTHER" id="PTHR21015">
    <property type="entry name" value="UDP-N-ACETYLGLUCOSAMINE--N-ACETYLMURAMYL-(PENTAPEPTIDE) PYROPHOSPHORYL-UNDECAPRENOL N-ACETYLGLUCOSAMINE TRANSFERASE 1"/>
    <property type="match status" value="1"/>
</dbReference>
<evidence type="ECO:0000256" key="9">
    <source>
        <dbReference type="ARBA" id="ARBA00023316"/>
    </source>
</evidence>